<feature type="repeat" description="ARM" evidence="2">
    <location>
        <begin position="428"/>
        <end position="470"/>
    </location>
</feature>
<keyword evidence="1" id="KW-0677">Repeat</keyword>
<protein>
    <recommendedName>
        <fullName evidence="3">F-box domain-containing protein</fullName>
    </recommendedName>
</protein>
<dbReference type="EMBL" id="CM004400">
    <property type="protein sequence ID" value="OAY30534.1"/>
    <property type="molecule type" value="Genomic_DNA"/>
</dbReference>
<dbReference type="Gramene" id="Manes.14G038600.2.v8.1">
    <property type="protein sequence ID" value="Manes.14G038600.2.v8.1.CDS"/>
    <property type="gene ID" value="Manes.14G038600.v8.1"/>
</dbReference>
<organism evidence="4 5">
    <name type="scientific">Manihot esculenta</name>
    <name type="common">Cassava</name>
    <name type="synonym">Jatropha manihot</name>
    <dbReference type="NCBI Taxonomy" id="3983"/>
    <lineage>
        <taxon>Eukaryota</taxon>
        <taxon>Viridiplantae</taxon>
        <taxon>Streptophyta</taxon>
        <taxon>Embryophyta</taxon>
        <taxon>Tracheophyta</taxon>
        <taxon>Spermatophyta</taxon>
        <taxon>Magnoliopsida</taxon>
        <taxon>eudicotyledons</taxon>
        <taxon>Gunneridae</taxon>
        <taxon>Pentapetalae</taxon>
        <taxon>rosids</taxon>
        <taxon>fabids</taxon>
        <taxon>Malpighiales</taxon>
        <taxon>Euphorbiaceae</taxon>
        <taxon>Crotonoideae</taxon>
        <taxon>Manihoteae</taxon>
        <taxon>Manihot</taxon>
    </lineage>
</organism>
<proteinExistence type="predicted"/>
<dbReference type="Gene3D" id="1.25.10.10">
    <property type="entry name" value="Leucine-rich Repeat Variant"/>
    <property type="match status" value="2"/>
</dbReference>
<feature type="repeat" description="ARM" evidence="2">
    <location>
        <begin position="469"/>
        <end position="511"/>
    </location>
</feature>
<dbReference type="PANTHER" id="PTHR46976">
    <property type="entry name" value="PROTEIN ARABIDILLO 1"/>
    <property type="match status" value="1"/>
</dbReference>
<dbReference type="Gene3D" id="3.80.10.10">
    <property type="entry name" value="Ribonuclease Inhibitor"/>
    <property type="match status" value="1"/>
</dbReference>
<dbReference type="Pfam" id="PF12937">
    <property type="entry name" value="F-box-like"/>
    <property type="match status" value="1"/>
</dbReference>
<feature type="domain" description="F-box" evidence="3">
    <location>
        <begin position="38"/>
        <end position="84"/>
    </location>
</feature>
<dbReference type="InterPro" id="IPR016024">
    <property type="entry name" value="ARM-type_fold"/>
</dbReference>
<evidence type="ECO:0000256" key="1">
    <source>
        <dbReference type="ARBA" id="ARBA00022737"/>
    </source>
</evidence>
<dbReference type="InterPro" id="IPR011989">
    <property type="entry name" value="ARM-like"/>
</dbReference>
<evidence type="ECO:0000313" key="4">
    <source>
        <dbReference type="EMBL" id="OAY30534.1"/>
    </source>
</evidence>
<dbReference type="SMART" id="SM00185">
    <property type="entry name" value="ARM"/>
    <property type="match status" value="9"/>
</dbReference>
<dbReference type="AlphaFoldDB" id="A0A251JQZ4"/>
<dbReference type="InterPro" id="IPR032675">
    <property type="entry name" value="LRR_dom_sf"/>
</dbReference>
<dbReference type="SUPFAM" id="SSF48371">
    <property type="entry name" value="ARM repeat"/>
    <property type="match status" value="2"/>
</dbReference>
<evidence type="ECO:0000256" key="2">
    <source>
        <dbReference type="PROSITE-ProRule" id="PRU00259"/>
    </source>
</evidence>
<dbReference type="OMA" id="NLEHHHE"/>
<accession>A0A251JQZ4</accession>
<name>A0A251JQZ4_MANES</name>
<keyword evidence="5" id="KW-1185">Reference proteome</keyword>
<dbReference type="PROSITE" id="PS50176">
    <property type="entry name" value="ARM_REPEAT"/>
    <property type="match status" value="7"/>
</dbReference>
<dbReference type="SMART" id="SM00256">
    <property type="entry name" value="FBOX"/>
    <property type="match status" value="1"/>
</dbReference>
<feature type="repeat" description="ARM" evidence="2">
    <location>
        <begin position="554"/>
        <end position="585"/>
    </location>
</feature>
<evidence type="ECO:0000313" key="5">
    <source>
        <dbReference type="Proteomes" id="UP000091857"/>
    </source>
</evidence>
<dbReference type="OrthoDB" id="7537227at2759"/>
<feature type="repeat" description="ARM" evidence="2">
    <location>
        <begin position="641"/>
        <end position="686"/>
    </location>
</feature>
<feature type="repeat" description="ARM" evidence="2">
    <location>
        <begin position="510"/>
        <end position="555"/>
    </location>
</feature>
<dbReference type="Pfam" id="PF00514">
    <property type="entry name" value="Arm"/>
    <property type="match status" value="5"/>
</dbReference>
<dbReference type="PANTHER" id="PTHR46976:SF2">
    <property type="entry name" value="F-BOX DOMAIN-CONTAINING PROTEIN"/>
    <property type="match status" value="1"/>
</dbReference>
<dbReference type="Proteomes" id="UP000091857">
    <property type="component" value="Chromosome 14"/>
</dbReference>
<dbReference type="PROSITE" id="PS50181">
    <property type="entry name" value="FBOX"/>
    <property type="match status" value="1"/>
</dbReference>
<feature type="repeat" description="ARM" evidence="2">
    <location>
        <begin position="600"/>
        <end position="642"/>
    </location>
</feature>
<dbReference type="GO" id="GO:0005634">
    <property type="term" value="C:nucleus"/>
    <property type="evidence" value="ECO:0000318"/>
    <property type="project" value="GO_Central"/>
</dbReference>
<feature type="repeat" description="ARM" evidence="2">
    <location>
        <begin position="685"/>
        <end position="727"/>
    </location>
</feature>
<dbReference type="InterPro" id="IPR036047">
    <property type="entry name" value="F-box-like_dom_sf"/>
</dbReference>
<dbReference type="InterPro" id="IPR001810">
    <property type="entry name" value="F-box_dom"/>
</dbReference>
<gene>
    <name evidence="4" type="ORF">MANES_14G038600</name>
</gene>
<dbReference type="SUPFAM" id="SSF81383">
    <property type="entry name" value="F-box domain"/>
    <property type="match status" value="1"/>
</dbReference>
<dbReference type="SUPFAM" id="SSF52047">
    <property type="entry name" value="RNI-like"/>
    <property type="match status" value="1"/>
</dbReference>
<reference evidence="4 5" key="1">
    <citation type="submission" date="2016-02" db="EMBL/GenBank/DDBJ databases">
        <title>WGS assembly of Manihot esculenta.</title>
        <authorList>
            <person name="Bredeson J.V."/>
            <person name="Prochnik S.E."/>
            <person name="Lyons J.B."/>
            <person name="Schmutz J."/>
            <person name="Grimwood J."/>
            <person name="Vrebalov J."/>
            <person name="Bart R.S."/>
            <person name="Amuge T."/>
            <person name="Ferguson M.E."/>
            <person name="Green R."/>
            <person name="Putnam N."/>
            <person name="Stites J."/>
            <person name="Rounsley S."/>
            <person name="Rokhsar D.S."/>
        </authorList>
    </citation>
    <scope>NUCLEOTIDE SEQUENCE [LARGE SCALE GENOMIC DNA]</scope>
    <source>
        <strain evidence="5">cv. AM560-2</strain>
        <tissue evidence="4">Leaf</tissue>
    </source>
</reference>
<evidence type="ECO:0000259" key="3">
    <source>
        <dbReference type="PROSITE" id="PS50181"/>
    </source>
</evidence>
<dbReference type="InterPro" id="IPR000225">
    <property type="entry name" value="Armadillo"/>
</dbReference>
<sequence length="922" mass="99464">MTRRLRRRLSHLGKNKEIVDSNSEISDGGCLHLNTIRDIDWTTLPDDTIVQLFSYLNYRDRASLSSTCQTFRLLGSSPCLWDSLDLRSHKFDIEAAESLSSRSRNLQKLRFRGADSACAIINLQARGLREISGDFCPDITDAIVSVIAARHEMLESLQLGPNACERISSDAIKAIALCCPKLRRLRLSGVREVSKDAINALAMHCGNLLEVALMESENVDEMALGNLTTVQFLSLAGTRNLKWGIASQVLSKLPKLEGLDVSRTDISLSFIRRLISWSENLKVLFVLSCPVFEAEVDNDMVYIHKGKILLTVCNDIFKEVSSLFADASESNMLPYWRSLKIREQSLDKIVLWIEWVLSHSLLRVAENNQKELDIFWVKQGTNLLLHLLQSSEEDVQERAATALATFVVIDDENATIDCQRAEAVMQNGGIQLLLDLAKSCHEGLQSEAAKAIANLSVDSKVAKTVAEIGGINILASLARSMNRLVAEEAAGGLWNLSVGEEHKGAIAEAGGIKALVDLIFKWPFCNDGVLERAAGALANLAADDKCSMEVAMAGAVHALVMLVRHCNFEGVQEQAARALANLAAHGDSNNNNAAIGQEAGAIEALVRLTYSQHEGVRHEAAGALWNLSFDDKNREAIAAAGGIVALVSLAQSCSNSSQGLQERAAGALWGLSVSEANSVAIGQEGGVASLIALARSSDADVHETAAGALWNLAFNPGNALRIVEDGGVPALVHICTKSLSKMARFMAALALAYIFDGRMDEIAAVGPSSDGDIKSVTLNVVKRISLKHIEAFVCSFSDSKTSDTVIKLSAPTALTQVAEAACIPEAGLLRCSAAEIGRFVAMLRNHSSILKACSAFALLQFTMPGGRHATHHTNLLQNAGAPRILRAVAASASAPFEAKVFAKIVIWNLEHYHVDANSRNNG</sequence>
<dbReference type="STRING" id="3983.A0A251JQZ4"/>
<dbReference type="Gramene" id="Manes.14G038600.1.v8.1">
    <property type="protein sequence ID" value="Manes.14G038600.1.v8.1.CDS"/>
    <property type="gene ID" value="Manes.14G038600.v8.1"/>
</dbReference>
<dbReference type="EMBL" id="CM004400">
    <property type="protein sequence ID" value="OAY30535.1"/>
    <property type="molecule type" value="Genomic_DNA"/>
</dbReference>